<dbReference type="InterPro" id="IPR007236">
    <property type="entry name" value="SlyX"/>
</dbReference>
<dbReference type="EMBL" id="CP036265">
    <property type="protein sequence ID" value="QDT15286.1"/>
    <property type="molecule type" value="Genomic_DNA"/>
</dbReference>
<accession>A0A517P7C7</accession>
<organism evidence="2 3">
    <name type="scientific">Alienimonas californiensis</name>
    <dbReference type="NCBI Taxonomy" id="2527989"/>
    <lineage>
        <taxon>Bacteria</taxon>
        <taxon>Pseudomonadati</taxon>
        <taxon>Planctomycetota</taxon>
        <taxon>Planctomycetia</taxon>
        <taxon>Planctomycetales</taxon>
        <taxon>Planctomycetaceae</taxon>
        <taxon>Alienimonas</taxon>
    </lineage>
</organism>
<reference evidence="2 3" key="1">
    <citation type="submission" date="2019-02" db="EMBL/GenBank/DDBJ databases">
        <title>Deep-cultivation of Planctomycetes and their phenomic and genomic characterization uncovers novel biology.</title>
        <authorList>
            <person name="Wiegand S."/>
            <person name="Jogler M."/>
            <person name="Boedeker C."/>
            <person name="Pinto D."/>
            <person name="Vollmers J."/>
            <person name="Rivas-Marin E."/>
            <person name="Kohn T."/>
            <person name="Peeters S.H."/>
            <person name="Heuer A."/>
            <person name="Rast P."/>
            <person name="Oberbeckmann S."/>
            <person name="Bunk B."/>
            <person name="Jeske O."/>
            <person name="Meyerdierks A."/>
            <person name="Storesund J.E."/>
            <person name="Kallscheuer N."/>
            <person name="Luecker S."/>
            <person name="Lage O.M."/>
            <person name="Pohl T."/>
            <person name="Merkel B.J."/>
            <person name="Hornburger P."/>
            <person name="Mueller R.-W."/>
            <person name="Bruemmer F."/>
            <person name="Labrenz M."/>
            <person name="Spormann A.M."/>
            <person name="Op den Camp H."/>
            <person name="Overmann J."/>
            <person name="Amann R."/>
            <person name="Jetten M.S.M."/>
            <person name="Mascher T."/>
            <person name="Medema M.H."/>
            <person name="Devos D.P."/>
            <person name="Kaster A.-K."/>
            <person name="Ovreas L."/>
            <person name="Rohde M."/>
            <person name="Galperin M.Y."/>
            <person name="Jogler C."/>
        </authorList>
    </citation>
    <scope>NUCLEOTIDE SEQUENCE [LARGE SCALE GENOMIC DNA]</scope>
    <source>
        <strain evidence="2 3">CA12</strain>
    </source>
</reference>
<evidence type="ECO:0000313" key="3">
    <source>
        <dbReference type="Proteomes" id="UP000318741"/>
    </source>
</evidence>
<evidence type="ECO:0000313" key="2">
    <source>
        <dbReference type="EMBL" id="QDT15286.1"/>
    </source>
</evidence>
<keyword evidence="3" id="KW-1185">Reference proteome</keyword>
<dbReference type="KEGG" id="acaf:CA12_13690"/>
<name>A0A517P7C7_9PLAN</name>
<feature type="region of interest" description="Disordered" evidence="1">
    <location>
        <begin position="53"/>
        <end position="76"/>
    </location>
</feature>
<proteinExistence type="predicted"/>
<gene>
    <name evidence="2" type="ORF">CA12_13690</name>
</gene>
<sequence length="76" mass="8730">MNDSSADNSSAARLTAIESLLTHLQHELGQMHSVLLAHTAELRELDRRIEKFEGKLERMDEEPEDNDPRAHKPPHY</sequence>
<dbReference type="AlphaFoldDB" id="A0A517P7C7"/>
<dbReference type="RefSeq" id="WP_165700598.1">
    <property type="nucleotide sequence ID" value="NZ_CP036265.1"/>
</dbReference>
<dbReference type="Pfam" id="PF04102">
    <property type="entry name" value="SlyX"/>
    <property type="match status" value="1"/>
</dbReference>
<dbReference type="Proteomes" id="UP000318741">
    <property type="component" value="Chromosome"/>
</dbReference>
<evidence type="ECO:0000256" key="1">
    <source>
        <dbReference type="SAM" id="MobiDB-lite"/>
    </source>
</evidence>
<protein>
    <submittedName>
        <fullName evidence="2">SlyX</fullName>
    </submittedName>
</protein>